<feature type="region of interest" description="Disordered" evidence="1">
    <location>
        <begin position="22"/>
        <end position="43"/>
    </location>
</feature>
<name>A0AAD7RGQ1_9TELE</name>
<evidence type="ECO:0000256" key="1">
    <source>
        <dbReference type="SAM" id="MobiDB-lite"/>
    </source>
</evidence>
<dbReference type="AlphaFoldDB" id="A0AAD7RGQ1"/>
<protein>
    <submittedName>
        <fullName evidence="2">Uncharacterized protein</fullName>
    </submittedName>
</protein>
<reference evidence="2" key="1">
    <citation type="journal article" date="2023" name="Science">
        <title>Genome structures resolve the early diversification of teleost fishes.</title>
        <authorList>
            <person name="Parey E."/>
            <person name="Louis A."/>
            <person name="Montfort J."/>
            <person name="Bouchez O."/>
            <person name="Roques C."/>
            <person name="Iampietro C."/>
            <person name="Lluch J."/>
            <person name="Castinel A."/>
            <person name="Donnadieu C."/>
            <person name="Desvignes T."/>
            <person name="Floi Bucao C."/>
            <person name="Jouanno E."/>
            <person name="Wen M."/>
            <person name="Mejri S."/>
            <person name="Dirks R."/>
            <person name="Jansen H."/>
            <person name="Henkel C."/>
            <person name="Chen W.J."/>
            <person name="Zahm M."/>
            <person name="Cabau C."/>
            <person name="Klopp C."/>
            <person name="Thompson A.W."/>
            <person name="Robinson-Rechavi M."/>
            <person name="Braasch I."/>
            <person name="Lecointre G."/>
            <person name="Bobe J."/>
            <person name="Postlethwait J.H."/>
            <person name="Berthelot C."/>
            <person name="Roest Crollius H."/>
            <person name="Guiguen Y."/>
        </authorList>
    </citation>
    <scope>NUCLEOTIDE SEQUENCE</scope>
    <source>
        <strain evidence="2">NC1722</strain>
    </source>
</reference>
<proteinExistence type="predicted"/>
<sequence>MRIARCALFRRRCQGQEDEGSVHITLRSRPDSGAGVGVDSSQQPTLKTEYRSFVGKAYERHMADCLVLLEI</sequence>
<keyword evidence="3" id="KW-1185">Reference proteome</keyword>
<dbReference type="Proteomes" id="UP001221898">
    <property type="component" value="Unassembled WGS sequence"/>
</dbReference>
<evidence type="ECO:0000313" key="3">
    <source>
        <dbReference type="Proteomes" id="UP001221898"/>
    </source>
</evidence>
<organism evidence="2 3">
    <name type="scientific">Aldrovandia affinis</name>
    <dbReference type="NCBI Taxonomy" id="143900"/>
    <lineage>
        <taxon>Eukaryota</taxon>
        <taxon>Metazoa</taxon>
        <taxon>Chordata</taxon>
        <taxon>Craniata</taxon>
        <taxon>Vertebrata</taxon>
        <taxon>Euteleostomi</taxon>
        <taxon>Actinopterygii</taxon>
        <taxon>Neopterygii</taxon>
        <taxon>Teleostei</taxon>
        <taxon>Notacanthiformes</taxon>
        <taxon>Halosauridae</taxon>
        <taxon>Aldrovandia</taxon>
    </lineage>
</organism>
<accession>A0AAD7RGQ1</accession>
<dbReference type="EMBL" id="JAINUG010000284">
    <property type="protein sequence ID" value="KAJ8383838.1"/>
    <property type="molecule type" value="Genomic_DNA"/>
</dbReference>
<evidence type="ECO:0000313" key="2">
    <source>
        <dbReference type="EMBL" id="KAJ8383838.1"/>
    </source>
</evidence>
<comment type="caution">
    <text evidence="2">The sequence shown here is derived from an EMBL/GenBank/DDBJ whole genome shotgun (WGS) entry which is preliminary data.</text>
</comment>
<gene>
    <name evidence="2" type="ORF">AAFF_G00214080</name>
</gene>